<dbReference type="AlphaFoldDB" id="A0A942YDR3"/>
<proteinExistence type="predicted"/>
<keyword evidence="2" id="KW-0238">DNA-binding</keyword>
<dbReference type="SMART" id="SM00345">
    <property type="entry name" value="HTH_GNTR"/>
    <property type="match status" value="1"/>
</dbReference>
<evidence type="ECO:0000256" key="1">
    <source>
        <dbReference type="ARBA" id="ARBA00023015"/>
    </source>
</evidence>
<dbReference type="SUPFAM" id="SSF46785">
    <property type="entry name" value="Winged helix' DNA-binding domain"/>
    <property type="match status" value="1"/>
</dbReference>
<dbReference type="InterPro" id="IPR036390">
    <property type="entry name" value="WH_DNA-bd_sf"/>
</dbReference>
<dbReference type="EMBL" id="JAGYPE020000029">
    <property type="protein sequence ID" value="MCH6267069.1"/>
    <property type="molecule type" value="Genomic_DNA"/>
</dbReference>
<dbReference type="SMART" id="SM00895">
    <property type="entry name" value="FCD"/>
    <property type="match status" value="1"/>
</dbReference>
<evidence type="ECO:0000259" key="4">
    <source>
        <dbReference type="PROSITE" id="PS50949"/>
    </source>
</evidence>
<dbReference type="InterPro" id="IPR000524">
    <property type="entry name" value="Tscrpt_reg_HTH_GntR"/>
</dbReference>
<dbReference type="Pfam" id="PF07729">
    <property type="entry name" value="FCD"/>
    <property type="match status" value="1"/>
</dbReference>
<dbReference type="CDD" id="cd07377">
    <property type="entry name" value="WHTH_GntR"/>
    <property type="match status" value="1"/>
</dbReference>
<dbReference type="PANTHER" id="PTHR43537:SF24">
    <property type="entry name" value="GLUCONATE OPERON TRANSCRIPTIONAL REPRESSOR"/>
    <property type="match status" value="1"/>
</dbReference>
<dbReference type="Gene3D" id="1.10.10.10">
    <property type="entry name" value="Winged helix-like DNA-binding domain superfamily/Winged helix DNA-binding domain"/>
    <property type="match status" value="1"/>
</dbReference>
<dbReference type="EMBL" id="JAGYPE010000007">
    <property type="protein sequence ID" value="MBS4186908.1"/>
    <property type="molecule type" value="Genomic_DNA"/>
</dbReference>
<dbReference type="GO" id="GO:0003700">
    <property type="term" value="F:DNA-binding transcription factor activity"/>
    <property type="evidence" value="ECO:0007669"/>
    <property type="project" value="InterPro"/>
</dbReference>
<keyword evidence="7" id="KW-1185">Reference proteome</keyword>
<keyword evidence="1" id="KW-0805">Transcription regulation</keyword>
<evidence type="ECO:0000256" key="2">
    <source>
        <dbReference type="ARBA" id="ARBA00023125"/>
    </source>
</evidence>
<comment type="caution">
    <text evidence="5">The sequence shown here is derived from an EMBL/GenBank/DDBJ whole genome shotgun (WGS) entry which is preliminary data.</text>
</comment>
<dbReference type="InterPro" id="IPR036388">
    <property type="entry name" value="WH-like_DNA-bd_sf"/>
</dbReference>
<dbReference type="RefSeq" id="WP_213146662.1">
    <property type="nucleotide sequence ID" value="NZ_JAGYPE020000029.1"/>
</dbReference>
<name>A0A942YDR3_9BACI</name>
<sequence length="216" mass="25213">METNAKKTIAIKIAEEITARIGKRILHPGEHLVEAAIAEEFKTSRSPVREALLMLERDRLVQRVPHQGVVVRRFTRTDIYELYDVIYRLEEIAMEKAIVKIDQDGIDKLENVIKMQERAVKDYDLELYYELNEEFHHLIFSIANNKVLSEMYLSLRRSARPFRMLSMAQGSNLTSSLNEHREQVKALIEKDVSAGKRAIYEQEIRSLRSLEILFPE</sequence>
<feature type="domain" description="HTH gntR-type" evidence="4">
    <location>
        <begin position="7"/>
        <end position="74"/>
    </location>
</feature>
<dbReference type="InterPro" id="IPR011711">
    <property type="entry name" value="GntR_C"/>
</dbReference>
<dbReference type="PROSITE" id="PS50949">
    <property type="entry name" value="HTH_GNTR"/>
    <property type="match status" value="1"/>
</dbReference>
<organism evidence="5">
    <name type="scientific">Neobacillus citreus</name>
    <dbReference type="NCBI Taxonomy" id="2833578"/>
    <lineage>
        <taxon>Bacteria</taxon>
        <taxon>Bacillati</taxon>
        <taxon>Bacillota</taxon>
        <taxon>Bacilli</taxon>
        <taxon>Bacillales</taxon>
        <taxon>Bacillaceae</taxon>
        <taxon>Neobacillus</taxon>
    </lineage>
</organism>
<dbReference type="InterPro" id="IPR008920">
    <property type="entry name" value="TF_FadR/GntR_C"/>
</dbReference>
<dbReference type="Proteomes" id="UP000677265">
    <property type="component" value="Unassembled WGS sequence"/>
</dbReference>
<reference evidence="5" key="1">
    <citation type="submission" date="2021-05" db="EMBL/GenBank/DDBJ databases">
        <title>Novel Bacillus species.</title>
        <authorList>
            <person name="Liu G."/>
        </authorList>
    </citation>
    <scope>NUCLEOTIDE SEQUENCE</scope>
    <source>
        <strain evidence="5 7">FJAT-50051</strain>
    </source>
</reference>
<dbReference type="SUPFAM" id="SSF48008">
    <property type="entry name" value="GntR ligand-binding domain-like"/>
    <property type="match status" value="1"/>
</dbReference>
<evidence type="ECO:0000313" key="5">
    <source>
        <dbReference type="EMBL" id="MBS4186908.1"/>
    </source>
</evidence>
<accession>A0A942YDR3</accession>
<keyword evidence="3" id="KW-0804">Transcription</keyword>
<dbReference type="GO" id="GO:0003677">
    <property type="term" value="F:DNA binding"/>
    <property type="evidence" value="ECO:0007669"/>
    <property type="project" value="UniProtKB-KW"/>
</dbReference>
<protein>
    <submittedName>
        <fullName evidence="5">GntR family transcriptional regulator</fullName>
    </submittedName>
</protein>
<evidence type="ECO:0000256" key="3">
    <source>
        <dbReference type="ARBA" id="ARBA00023163"/>
    </source>
</evidence>
<evidence type="ECO:0000313" key="7">
    <source>
        <dbReference type="Proteomes" id="UP000677265"/>
    </source>
</evidence>
<dbReference type="Gene3D" id="1.20.120.530">
    <property type="entry name" value="GntR ligand-binding domain-like"/>
    <property type="match status" value="1"/>
</dbReference>
<dbReference type="Pfam" id="PF00392">
    <property type="entry name" value="GntR"/>
    <property type="match status" value="1"/>
</dbReference>
<evidence type="ECO:0000313" key="6">
    <source>
        <dbReference type="EMBL" id="MCH6267069.1"/>
    </source>
</evidence>
<gene>
    <name evidence="6" type="ORF">KHB02_016215</name>
    <name evidence="5" type="ORF">KHB02_36665</name>
</gene>
<dbReference type="PANTHER" id="PTHR43537">
    <property type="entry name" value="TRANSCRIPTIONAL REGULATOR, GNTR FAMILY"/>
    <property type="match status" value="1"/>
</dbReference>